<accession>A0A517MDC2</accession>
<evidence type="ECO:0000313" key="5">
    <source>
        <dbReference type="Proteomes" id="UP000320672"/>
    </source>
</evidence>
<feature type="transmembrane region" description="Helical" evidence="1">
    <location>
        <begin position="406"/>
        <end position="428"/>
    </location>
</feature>
<dbReference type="AlphaFoldDB" id="A0A517MDC2"/>
<feature type="domain" description="NfeD1b N-terminal" evidence="3">
    <location>
        <begin position="79"/>
        <end position="220"/>
    </location>
</feature>
<evidence type="ECO:0000256" key="1">
    <source>
        <dbReference type="SAM" id="Phobius"/>
    </source>
</evidence>
<dbReference type="InterPro" id="IPR052165">
    <property type="entry name" value="Membrane_assoc_protease"/>
</dbReference>
<dbReference type="SUPFAM" id="SSF52096">
    <property type="entry name" value="ClpP/crotonase"/>
    <property type="match status" value="1"/>
</dbReference>
<evidence type="ECO:0000259" key="3">
    <source>
        <dbReference type="Pfam" id="PF25145"/>
    </source>
</evidence>
<protein>
    <recommendedName>
        <fullName evidence="6">NfeD-like C-terminal domain-containing protein</fullName>
    </recommendedName>
</protein>
<proteinExistence type="predicted"/>
<dbReference type="InterPro" id="IPR056738">
    <property type="entry name" value="NfeD1b_N"/>
</dbReference>
<keyword evidence="1" id="KW-1133">Transmembrane helix</keyword>
<reference evidence="4 5" key="1">
    <citation type="submission" date="2019-02" db="EMBL/GenBank/DDBJ databases">
        <title>Deep-cultivation of Planctomycetes and their phenomic and genomic characterization uncovers novel biology.</title>
        <authorList>
            <person name="Wiegand S."/>
            <person name="Jogler M."/>
            <person name="Boedeker C."/>
            <person name="Pinto D."/>
            <person name="Vollmers J."/>
            <person name="Rivas-Marin E."/>
            <person name="Kohn T."/>
            <person name="Peeters S.H."/>
            <person name="Heuer A."/>
            <person name="Rast P."/>
            <person name="Oberbeckmann S."/>
            <person name="Bunk B."/>
            <person name="Jeske O."/>
            <person name="Meyerdierks A."/>
            <person name="Storesund J.E."/>
            <person name="Kallscheuer N."/>
            <person name="Luecker S."/>
            <person name="Lage O.M."/>
            <person name="Pohl T."/>
            <person name="Merkel B.J."/>
            <person name="Hornburger P."/>
            <person name="Mueller R.-W."/>
            <person name="Bruemmer F."/>
            <person name="Labrenz M."/>
            <person name="Spormann A.M."/>
            <person name="Op den Camp H."/>
            <person name="Overmann J."/>
            <person name="Amann R."/>
            <person name="Jetten M.S.M."/>
            <person name="Mascher T."/>
            <person name="Medema M.H."/>
            <person name="Devos D.P."/>
            <person name="Kaster A.-K."/>
            <person name="Ovreas L."/>
            <person name="Rohde M."/>
            <person name="Galperin M.Y."/>
            <person name="Jogler C."/>
        </authorList>
    </citation>
    <scope>NUCLEOTIDE SEQUENCE [LARGE SCALE GENOMIC DNA]</scope>
    <source>
        <strain evidence="4 5">FF011L</strain>
    </source>
</reference>
<dbReference type="Gene3D" id="3.90.226.10">
    <property type="entry name" value="2-enoyl-CoA Hydratase, Chain A, domain 1"/>
    <property type="match status" value="1"/>
</dbReference>
<evidence type="ECO:0000313" key="4">
    <source>
        <dbReference type="EMBL" id="QDS92890.1"/>
    </source>
</evidence>
<organism evidence="4 5">
    <name type="scientific">Roseimaritima multifibrata</name>
    <dbReference type="NCBI Taxonomy" id="1930274"/>
    <lineage>
        <taxon>Bacteria</taxon>
        <taxon>Pseudomonadati</taxon>
        <taxon>Planctomycetota</taxon>
        <taxon>Planctomycetia</taxon>
        <taxon>Pirellulales</taxon>
        <taxon>Pirellulaceae</taxon>
        <taxon>Roseimaritima</taxon>
    </lineage>
</organism>
<dbReference type="OrthoDB" id="284354at2"/>
<dbReference type="EMBL" id="CP036262">
    <property type="protein sequence ID" value="QDS92890.1"/>
    <property type="molecule type" value="Genomic_DNA"/>
</dbReference>
<dbReference type="InterPro" id="IPR029045">
    <property type="entry name" value="ClpP/crotonase-like_dom_sf"/>
</dbReference>
<keyword evidence="1" id="KW-0472">Membrane</keyword>
<feature type="transmembrane region" description="Helical" evidence="1">
    <location>
        <begin position="321"/>
        <end position="340"/>
    </location>
</feature>
<name>A0A517MDC2_9BACT</name>
<dbReference type="InterPro" id="IPR056739">
    <property type="entry name" value="NfeD_membrane"/>
</dbReference>
<dbReference type="PANTHER" id="PTHR33507">
    <property type="entry name" value="INNER MEMBRANE PROTEIN YBBJ"/>
    <property type="match status" value="1"/>
</dbReference>
<evidence type="ECO:0000259" key="2">
    <source>
        <dbReference type="Pfam" id="PF24961"/>
    </source>
</evidence>
<keyword evidence="5" id="KW-1185">Reference proteome</keyword>
<feature type="transmembrane region" description="Helical" evidence="1">
    <location>
        <begin position="346"/>
        <end position="365"/>
    </location>
</feature>
<dbReference type="KEGG" id="rml:FF011L_16440"/>
<dbReference type="PANTHER" id="PTHR33507:SF3">
    <property type="entry name" value="INNER MEMBRANE PROTEIN YBBJ"/>
    <property type="match status" value="1"/>
</dbReference>
<gene>
    <name evidence="4" type="ORF">FF011L_16440</name>
</gene>
<feature type="domain" description="NfeD integral membrane" evidence="2">
    <location>
        <begin position="300"/>
        <end position="425"/>
    </location>
</feature>
<sequence>MVRFRLRKLSIDYLFAYCVLIVCSAIVLPSGSWAAEPDVTPATEPAAEESPSPQGPLLTAQMIRIEGMITPLSGAIWLRKFDEAVAKNPDMIILHIDSPGGYLSTTMELIDRLQKTKDIQTVAYIDNEAISGAALTALATDRIVIASSARFGDAGAIVAGSDSAFRYVDAKARSVFVAQVRAIAEASGRSPALAEAMVDKDVTVFEGTHKTDGKRAFFTTDEWESIPDSDEWTKGKPVFEAKENRFLTLNGRRAVELGVANDAAEDLDELATLLDIESPIPTIRPDRWDAAVVVLNHPLVTALLLIVGFGALLFELSAPGIGIGAFLSTLCFTTFFWSRFLGGTSGWLEVLLFVLGLTFIGLEFFVIPGFGIAGVGGIAMLLVSLVMASQHFFIPENSFDWQHLGVSVGTVVMSLLACAVLGIFMLTYSENMPGPLGRFALKPPSAEDLSVASIAASTPEAPGWSIVQVGDLGQSVSALRPSGKAQFGEQFVDVVTEGDFIDPDQSLKIIKKSGTRVVVRSV</sequence>
<dbReference type="Pfam" id="PF24961">
    <property type="entry name" value="NfeD_membrane"/>
    <property type="match status" value="1"/>
</dbReference>
<keyword evidence="1" id="KW-0812">Transmembrane</keyword>
<dbReference type="Pfam" id="PF25145">
    <property type="entry name" value="NfeD1b_N"/>
    <property type="match status" value="1"/>
</dbReference>
<dbReference type="CDD" id="cd07021">
    <property type="entry name" value="Clp_protease_NfeD_like"/>
    <property type="match status" value="1"/>
</dbReference>
<evidence type="ECO:0008006" key="6">
    <source>
        <dbReference type="Google" id="ProtNLM"/>
    </source>
</evidence>
<feature type="transmembrane region" description="Helical" evidence="1">
    <location>
        <begin position="372"/>
        <end position="394"/>
    </location>
</feature>
<dbReference type="GO" id="GO:0005886">
    <property type="term" value="C:plasma membrane"/>
    <property type="evidence" value="ECO:0007669"/>
    <property type="project" value="TreeGrafter"/>
</dbReference>
<dbReference type="RefSeq" id="WP_145351072.1">
    <property type="nucleotide sequence ID" value="NZ_CP036262.1"/>
</dbReference>
<feature type="transmembrane region" description="Helical" evidence="1">
    <location>
        <begin position="290"/>
        <end position="314"/>
    </location>
</feature>
<dbReference type="Proteomes" id="UP000320672">
    <property type="component" value="Chromosome"/>
</dbReference>